<dbReference type="Proteomes" id="UP001497535">
    <property type="component" value="Unassembled WGS sequence"/>
</dbReference>
<reference evidence="1" key="1">
    <citation type="submission" date="2023-11" db="EMBL/GenBank/DDBJ databases">
        <authorList>
            <person name="Poullet M."/>
        </authorList>
    </citation>
    <scope>NUCLEOTIDE SEQUENCE</scope>
    <source>
        <strain evidence="1">E1834</strain>
    </source>
</reference>
<sequence length="155" mass="17169">MKENLENLQKNKLEIVQNINSKLINIQSNEGNLLPDICKSKEKEPIVSKENIQLEKGEDVEVNDNAEEGEDTPIQSSHNVEGNGNTEETSLVNPHTDDCENNLSSDSIAGPNGQPNVQSADGLHTQQMDDNDDLIDLSLLDDSYFLDYLNSFPNS</sequence>
<accession>A0ACB0XU43</accession>
<proteinExistence type="predicted"/>
<gene>
    <name evidence="1" type="ORF">MENTE1834_LOCUS3596</name>
</gene>
<keyword evidence="2" id="KW-1185">Reference proteome</keyword>
<organism evidence="1 2">
    <name type="scientific">Meloidogyne enterolobii</name>
    <name type="common">Root-knot nematode worm</name>
    <name type="synonym">Meloidogyne mayaguensis</name>
    <dbReference type="NCBI Taxonomy" id="390850"/>
    <lineage>
        <taxon>Eukaryota</taxon>
        <taxon>Metazoa</taxon>
        <taxon>Ecdysozoa</taxon>
        <taxon>Nematoda</taxon>
        <taxon>Chromadorea</taxon>
        <taxon>Rhabditida</taxon>
        <taxon>Tylenchina</taxon>
        <taxon>Tylenchomorpha</taxon>
        <taxon>Tylenchoidea</taxon>
        <taxon>Meloidogynidae</taxon>
        <taxon>Meloidogyninae</taxon>
        <taxon>Meloidogyne</taxon>
    </lineage>
</organism>
<comment type="caution">
    <text evidence="1">The sequence shown here is derived from an EMBL/GenBank/DDBJ whole genome shotgun (WGS) entry which is preliminary data.</text>
</comment>
<evidence type="ECO:0000313" key="1">
    <source>
        <dbReference type="EMBL" id="CAK5017696.1"/>
    </source>
</evidence>
<name>A0ACB0XU43_MELEN</name>
<protein>
    <submittedName>
        <fullName evidence="1">Uncharacterized protein</fullName>
    </submittedName>
</protein>
<evidence type="ECO:0000313" key="2">
    <source>
        <dbReference type="Proteomes" id="UP001497535"/>
    </source>
</evidence>
<dbReference type="EMBL" id="CAVMJV010000003">
    <property type="protein sequence ID" value="CAK5017696.1"/>
    <property type="molecule type" value="Genomic_DNA"/>
</dbReference>